<proteinExistence type="predicted"/>
<comment type="subcellular location">
    <subcellularLocation>
        <location evidence="1">Membrane</location>
        <topology evidence="1">Single-pass membrane protein</topology>
    </subcellularLocation>
</comment>
<dbReference type="GO" id="GO:0005737">
    <property type="term" value="C:cytoplasm"/>
    <property type="evidence" value="ECO:0007669"/>
    <property type="project" value="TreeGrafter"/>
</dbReference>
<dbReference type="CDD" id="cd00761">
    <property type="entry name" value="Glyco_tranf_GTA_type"/>
    <property type="match status" value="1"/>
</dbReference>
<evidence type="ECO:0000256" key="3">
    <source>
        <dbReference type="ARBA" id="ARBA00022679"/>
    </source>
</evidence>
<keyword evidence="6" id="KW-0472">Membrane</keyword>
<evidence type="ECO:0000256" key="5">
    <source>
        <dbReference type="ARBA" id="ARBA00022989"/>
    </source>
</evidence>
<dbReference type="Pfam" id="PF01697">
    <property type="entry name" value="Glyco_transf_92"/>
    <property type="match status" value="1"/>
</dbReference>
<dbReference type="PANTHER" id="PTHR21461">
    <property type="entry name" value="GLYCOSYLTRANSFERASE FAMILY 92 PROTEIN"/>
    <property type="match status" value="1"/>
</dbReference>
<organism evidence="7 8">
    <name type="scientific">Mycoplana dimorpha</name>
    <dbReference type="NCBI Taxonomy" id="28320"/>
    <lineage>
        <taxon>Bacteria</taxon>
        <taxon>Pseudomonadati</taxon>
        <taxon>Pseudomonadota</taxon>
        <taxon>Alphaproteobacteria</taxon>
        <taxon>Hyphomicrobiales</taxon>
        <taxon>Rhizobiaceae</taxon>
        <taxon>Mycoplana</taxon>
    </lineage>
</organism>
<reference evidence="7 8" key="1">
    <citation type="submission" date="2018-04" db="EMBL/GenBank/DDBJ databases">
        <title>Genomic Encyclopedia of Type Strains, Phase IV (KMG-IV): sequencing the most valuable type-strain genomes for metagenomic binning, comparative biology and taxonomic classification.</title>
        <authorList>
            <person name="Goeker M."/>
        </authorList>
    </citation>
    <scope>NUCLEOTIDE SEQUENCE [LARGE SCALE GENOMIC DNA]</scope>
    <source>
        <strain evidence="7 8">DSM 7138</strain>
    </source>
</reference>
<name>A0A2T5AZP6_MYCDI</name>
<dbReference type="Proteomes" id="UP000241247">
    <property type="component" value="Unassembled WGS sequence"/>
</dbReference>
<comment type="caution">
    <text evidence="7">The sequence shown here is derived from an EMBL/GenBank/DDBJ whole genome shotgun (WGS) entry which is preliminary data.</text>
</comment>
<dbReference type="RefSeq" id="WP_108004442.1">
    <property type="nucleotide sequence ID" value="NZ_JBHEEX010000004.1"/>
</dbReference>
<dbReference type="GO" id="GO:0016020">
    <property type="term" value="C:membrane"/>
    <property type="evidence" value="ECO:0007669"/>
    <property type="project" value="UniProtKB-SubCell"/>
</dbReference>
<protein>
    <submittedName>
        <fullName evidence="7">Glycosyl transferase family 92</fullName>
    </submittedName>
</protein>
<keyword evidence="3 7" id="KW-0808">Transferase</keyword>
<keyword evidence="8" id="KW-1185">Reference proteome</keyword>
<dbReference type="Gene3D" id="3.90.550.10">
    <property type="entry name" value="Spore Coat Polysaccharide Biosynthesis Protein SpsA, Chain A"/>
    <property type="match status" value="1"/>
</dbReference>
<sequence>MLWFGRKNAGIKTLSITPPEPHPGRHGVAIAVCVKDEAHYIEEWIRFHRAVGVRHFIVYDNGSTDGTCDVLQSVLNPSELTIVPWAGRIVCSKLNQLIDGQVLALAHAILNFGGRFRRMAFIDVDEFLLPRQHATIEEALKTTGDFPNVSLPWHMFGTSGHRSRPSGPVVLNFTRRFSDPLAPTEFATNFKCIVDPCEVIEVTVHQFRTRQFDDQTMNDAGYRTSRRGRKNPRFYSNAYLQLNHYYSKSEEEMATKIARGWTYAVSAERLREKMHSTLRDIQRSEVEDCTMVDFIHSRGIELHRPAGMAHPAPSAGLS</sequence>
<dbReference type="SUPFAM" id="SSF53448">
    <property type="entry name" value="Nucleotide-diphospho-sugar transferases"/>
    <property type="match status" value="1"/>
</dbReference>
<dbReference type="EMBL" id="PZZZ01000008">
    <property type="protein sequence ID" value="PTM92174.1"/>
    <property type="molecule type" value="Genomic_DNA"/>
</dbReference>
<dbReference type="GO" id="GO:0016757">
    <property type="term" value="F:glycosyltransferase activity"/>
    <property type="evidence" value="ECO:0007669"/>
    <property type="project" value="UniProtKB-KW"/>
</dbReference>
<evidence type="ECO:0000256" key="4">
    <source>
        <dbReference type="ARBA" id="ARBA00022692"/>
    </source>
</evidence>
<dbReference type="PANTHER" id="PTHR21461:SF69">
    <property type="entry name" value="GLYCOSYLTRANSFERASE FAMILY 92 PROTEIN"/>
    <property type="match status" value="1"/>
</dbReference>
<dbReference type="AlphaFoldDB" id="A0A2T5AZP6"/>
<dbReference type="InterPro" id="IPR029044">
    <property type="entry name" value="Nucleotide-diphossugar_trans"/>
</dbReference>
<evidence type="ECO:0000256" key="1">
    <source>
        <dbReference type="ARBA" id="ARBA00004167"/>
    </source>
</evidence>
<evidence type="ECO:0000256" key="2">
    <source>
        <dbReference type="ARBA" id="ARBA00022676"/>
    </source>
</evidence>
<evidence type="ECO:0000313" key="8">
    <source>
        <dbReference type="Proteomes" id="UP000241247"/>
    </source>
</evidence>
<evidence type="ECO:0000256" key="6">
    <source>
        <dbReference type="ARBA" id="ARBA00023136"/>
    </source>
</evidence>
<keyword evidence="5" id="KW-1133">Transmembrane helix</keyword>
<keyword evidence="4" id="KW-0812">Transmembrane</keyword>
<gene>
    <name evidence="7" type="ORF">C7449_108223</name>
</gene>
<accession>A0A2T5AZP6</accession>
<evidence type="ECO:0000313" key="7">
    <source>
        <dbReference type="EMBL" id="PTM92174.1"/>
    </source>
</evidence>
<dbReference type="OrthoDB" id="1997677at2"/>
<keyword evidence="2" id="KW-0328">Glycosyltransferase</keyword>
<dbReference type="InterPro" id="IPR008166">
    <property type="entry name" value="Glyco_transf_92"/>
</dbReference>